<dbReference type="InterPro" id="IPR011990">
    <property type="entry name" value="TPR-like_helical_dom_sf"/>
</dbReference>
<accession>A0ABU7NHP3</accession>
<feature type="domain" description="CHAT" evidence="2">
    <location>
        <begin position="1055"/>
        <end position="1376"/>
    </location>
</feature>
<feature type="region of interest" description="Disordered" evidence="1">
    <location>
        <begin position="1080"/>
        <end position="1101"/>
    </location>
</feature>
<dbReference type="RefSeq" id="WP_330820579.1">
    <property type="nucleotide sequence ID" value="NZ_JAZBJP010000001.1"/>
</dbReference>
<comment type="caution">
    <text evidence="3">The sequence shown here is derived from an EMBL/GenBank/DDBJ whole genome shotgun (WGS) entry which is preliminary data.</text>
</comment>
<dbReference type="Gene3D" id="1.25.40.10">
    <property type="entry name" value="Tetratricopeptide repeat domain"/>
    <property type="match status" value="4"/>
</dbReference>
<dbReference type="Pfam" id="PF12770">
    <property type="entry name" value="CHAT"/>
    <property type="match status" value="1"/>
</dbReference>
<dbReference type="InterPro" id="IPR024983">
    <property type="entry name" value="CHAT_dom"/>
</dbReference>
<feature type="region of interest" description="Disordered" evidence="1">
    <location>
        <begin position="636"/>
        <end position="671"/>
    </location>
</feature>
<dbReference type="Pfam" id="PF13374">
    <property type="entry name" value="TPR_10"/>
    <property type="match status" value="3"/>
</dbReference>
<evidence type="ECO:0000313" key="4">
    <source>
        <dbReference type="Proteomes" id="UP001307760"/>
    </source>
</evidence>
<dbReference type="EMBL" id="JAZBJP010000001">
    <property type="protein sequence ID" value="MEE4418401.1"/>
    <property type="molecule type" value="Genomic_DNA"/>
</dbReference>
<evidence type="ECO:0000256" key="1">
    <source>
        <dbReference type="SAM" id="MobiDB-lite"/>
    </source>
</evidence>
<dbReference type="PANTHER" id="PTHR19959">
    <property type="entry name" value="KINESIN LIGHT CHAIN"/>
    <property type="match status" value="1"/>
</dbReference>
<gene>
    <name evidence="3" type="ORF">V2J85_03420</name>
</gene>
<dbReference type="PANTHER" id="PTHR19959:SF119">
    <property type="entry name" value="FUNGAL LIPASE-LIKE DOMAIN-CONTAINING PROTEIN"/>
    <property type="match status" value="1"/>
</dbReference>
<proteinExistence type="predicted"/>
<evidence type="ECO:0000313" key="3">
    <source>
        <dbReference type="EMBL" id="MEE4418401.1"/>
    </source>
</evidence>
<protein>
    <submittedName>
        <fullName evidence="3">CHAT domain-containing protein</fullName>
    </submittedName>
</protein>
<sequence>MGQRDELLAAVRARVDQVAATGDASVVLAAAARAEAHRLAAIIAGDPLDVEAAHALGRLHYARAQALPEALAGPDVADALRFFTPCFIAGRDDDLPRPLLTALAERAVPAGLDGLAYASETDAGPAFLTSLVALWRRIAEHTPADAPEWPGALANLGTALQRRFEHLGEAADADEAVTAIDAAVRATPDGHPYYPMLLSDLAVALQRRFGCTGVPQDQDAAVETARAAVRATPEDSPHRAMHLHNLTSVLRDRFDRTDAAADLDDAVECGRAAVRAAAAGHPGPASYASTLVQALRARFARTGDLADADEAVEWAREAVRSADSDDPERARCLHELGVVLQQRFERSGKRAALDEAVEVARAAVRAAPADPLHRAVHLNNLGIRLQLRYERAGAIADLDEAVEAGREAVRGTPRAHLGRADHLSNLGIALRMRFERGRVPADLDEAVAAGRAAVEGATDAHPHSATHRGNFGVTLLVRVEHTRDATGVDEAVDAVRAGVRGTSDGDPGRPTFLSNLGLALWFRFSRSGALADLDEAVEAGRAAVHALPADHPERARCLHTLCLVLRTRFDWTGQLADLDEAVRAARLAVRLTSDDRIGHARQLAGLGIVLRMRAERTGALGDLEEAVEAGRAAARTLPDAPPDRPDHPDHAVHHAVHHASSDHLAPSPHPDHAAHLTSLALTLQQCFARTGDLAYLDEAVETGRAAARATPDDHPDHALYLNNLGIALRERYEHSGVPADLDEAARLGREAVRATPHDHGHRSAYLANLGNALAMRFDRSGAARDRDEALDAWEQAATMKAGAPWLRVRAARNAAELVAASAPVRAAAFLERAVLMLPEVAPRRLRRGDQQHALGAHAEGLAADAAALALADPEGGTPSERATRALRLSEAGRGVLLAQSLDVRGDLTELTEQHPRLAGRFCALRELLDQDTAVIPAGIGRVRPGGIGAERHRLAGELDDVLRRIRACAGFTTFGLPPGLDELLAEAAHGPVVTLNVSRYRSDAILLTRHGVGSCPLPRLDRDSVLDRVGVFSRALAEATAPDGDRVAAQQTLRRTLEWLWEAAVEPVLSALAAMGEAVPTGEEVPTGEGTPTGQDGRPLPRVWWTPGGPLGLLPLHAAGFHTEPARGPAPRTLLDRVISSYTPTVRALRHARRRQARSADRSRSLIVAMPTTPGQSPLRYVPEEVRRIRPLLPRPVPLTEPPVAHDDVCAPPAAETPTTASVLARLPQCGVAHFACHGASDPADPSQSRLLLHDHATTPLTVSALARVDLDHARLAYLSACSSAAPGGPRLLDEAIHLTSAFQLAGFPHVIGTLWPINDRLAAEIAESFYTHLTTGPRESLAPDRAAAALHHTLRAVRDRFPATPSLWASYLHAGA</sequence>
<dbReference type="SUPFAM" id="SSF48452">
    <property type="entry name" value="TPR-like"/>
    <property type="match status" value="2"/>
</dbReference>
<dbReference type="Proteomes" id="UP001307760">
    <property type="component" value="Unassembled WGS sequence"/>
</dbReference>
<keyword evidence="4" id="KW-1185">Reference proteome</keyword>
<reference evidence="3 4" key="1">
    <citation type="submission" date="2023-12" db="EMBL/GenBank/DDBJ databases">
        <title>30 novel species of actinomycetes from the DSMZ collection.</title>
        <authorList>
            <person name="Nouioui I."/>
        </authorList>
    </citation>
    <scope>NUCLEOTIDE SEQUENCE [LARGE SCALE GENOMIC DNA]</scope>
    <source>
        <strain evidence="3 4">DSM 41528</strain>
    </source>
</reference>
<feature type="compositionally biased region" description="Basic and acidic residues" evidence="1">
    <location>
        <begin position="641"/>
        <end position="652"/>
    </location>
</feature>
<organism evidence="3 4">
    <name type="scientific">Streptomyces bugieae</name>
    <dbReference type="NCBI Taxonomy" id="3098223"/>
    <lineage>
        <taxon>Bacteria</taxon>
        <taxon>Bacillati</taxon>
        <taxon>Actinomycetota</taxon>
        <taxon>Actinomycetes</taxon>
        <taxon>Kitasatosporales</taxon>
        <taxon>Streptomycetaceae</taxon>
        <taxon>Streptomyces</taxon>
    </lineage>
</organism>
<evidence type="ECO:0000259" key="2">
    <source>
        <dbReference type="Pfam" id="PF12770"/>
    </source>
</evidence>
<name>A0ABU7NHP3_9ACTN</name>